<dbReference type="RefSeq" id="WP_304374912.1">
    <property type="nucleotide sequence ID" value="NZ_JAUOZU010000002.1"/>
</dbReference>
<dbReference type="Pfam" id="PF04237">
    <property type="entry name" value="YjbR"/>
    <property type="match status" value="1"/>
</dbReference>
<dbReference type="Proteomes" id="UP001174932">
    <property type="component" value="Unassembled WGS sequence"/>
</dbReference>
<dbReference type="GO" id="GO:0003677">
    <property type="term" value="F:DNA binding"/>
    <property type="evidence" value="ECO:0007669"/>
    <property type="project" value="UniProtKB-KW"/>
</dbReference>
<reference evidence="1" key="2">
    <citation type="submission" date="2023-07" db="EMBL/GenBank/DDBJ databases">
        <authorList>
            <person name="Shen H."/>
        </authorList>
    </citation>
    <scope>NUCLEOTIDE SEQUENCE</scope>
    <source>
        <strain evidence="1">TNR-22</strain>
    </source>
</reference>
<organism evidence="1 2">
    <name type="scientific">Rhizobium alvei</name>
    <dbReference type="NCBI Taxonomy" id="1132659"/>
    <lineage>
        <taxon>Bacteria</taxon>
        <taxon>Pseudomonadati</taxon>
        <taxon>Pseudomonadota</taxon>
        <taxon>Alphaproteobacteria</taxon>
        <taxon>Hyphomicrobiales</taxon>
        <taxon>Rhizobiaceae</taxon>
        <taxon>Rhizobium/Agrobacterium group</taxon>
        <taxon>Rhizobium</taxon>
    </lineage>
</organism>
<name>A0ABT8YHA7_9HYPH</name>
<keyword evidence="1" id="KW-0238">DNA-binding</keyword>
<dbReference type="EMBL" id="JAUOZU010000002">
    <property type="protein sequence ID" value="MDO6963026.1"/>
    <property type="molecule type" value="Genomic_DNA"/>
</dbReference>
<evidence type="ECO:0000313" key="2">
    <source>
        <dbReference type="Proteomes" id="UP001174932"/>
    </source>
</evidence>
<dbReference type="InterPro" id="IPR058532">
    <property type="entry name" value="YjbR/MT2646/Rv2570-like"/>
</dbReference>
<dbReference type="SUPFAM" id="SSF142906">
    <property type="entry name" value="YjbR-like"/>
    <property type="match status" value="1"/>
</dbReference>
<keyword evidence="2" id="KW-1185">Reference proteome</keyword>
<accession>A0ABT8YHA7</accession>
<reference evidence="1" key="1">
    <citation type="journal article" date="2015" name="Int. J. Syst. Evol. Microbiol.">
        <title>Rhizobium alvei sp. nov., isolated from a freshwater river.</title>
        <authorList>
            <person name="Sheu S.Y."/>
            <person name="Huang H.W."/>
            <person name="Young C.C."/>
            <person name="Chen W.M."/>
        </authorList>
    </citation>
    <scope>NUCLEOTIDE SEQUENCE</scope>
    <source>
        <strain evidence="1">TNR-22</strain>
    </source>
</reference>
<proteinExistence type="predicted"/>
<comment type="caution">
    <text evidence="1">The sequence shown here is derived from an EMBL/GenBank/DDBJ whole genome shotgun (WGS) entry which is preliminary data.</text>
</comment>
<dbReference type="InterPro" id="IPR038056">
    <property type="entry name" value="YjbR-like_sf"/>
</dbReference>
<evidence type="ECO:0000313" key="1">
    <source>
        <dbReference type="EMBL" id="MDO6963026.1"/>
    </source>
</evidence>
<sequence>MTNDAFVALALAVDGAVQASHFGKRDFRIGKRIFASLPEDGRAVLNFTPDRQAMLCELEPACFVPLPNAWGAKGWTSLFFADCPADVVASALAQAAEGVRKGTPKRR</sequence>
<protein>
    <submittedName>
        <fullName evidence="1">MmcQ/YjbR family DNA-binding protein</fullName>
    </submittedName>
</protein>
<gene>
    <name evidence="1" type="ORF">Q4481_03595</name>
</gene>